<comment type="caution">
    <text evidence="1">The sequence shown here is derived from an EMBL/GenBank/DDBJ whole genome shotgun (WGS) entry which is preliminary data.</text>
</comment>
<keyword evidence="2" id="KW-1185">Reference proteome</keyword>
<evidence type="ECO:0000313" key="2">
    <source>
        <dbReference type="Proteomes" id="UP001597393"/>
    </source>
</evidence>
<dbReference type="Proteomes" id="UP001597393">
    <property type="component" value="Unassembled WGS sequence"/>
</dbReference>
<accession>A0ABW5NH58</accession>
<name>A0ABW5NH58_9SPHI</name>
<evidence type="ECO:0000313" key="1">
    <source>
        <dbReference type="EMBL" id="MFD2598205.1"/>
    </source>
</evidence>
<proteinExistence type="predicted"/>
<organism evidence="1 2">
    <name type="scientific">Sphingobacterium corticis</name>
    <dbReference type="NCBI Taxonomy" id="1812823"/>
    <lineage>
        <taxon>Bacteria</taxon>
        <taxon>Pseudomonadati</taxon>
        <taxon>Bacteroidota</taxon>
        <taxon>Sphingobacteriia</taxon>
        <taxon>Sphingobacteriales</taxon>
        <taxon>Sphingobacteriaceae</taxon>
        <taxon>Sphingobacterium</taxon>
    </lineage>
</organism>
<dbReference type="RefSeq" id="WP_380867921.1">
    <property type="nucleotide sequence ID" value="NZ_JBHUMA010000004.1"/>
</dbReference>
<reference evidence="2" key="1">
    <citation type="journal article" date="2019" name="Int. J. Syst. Evol. Microbiol.">
        <title>The Global Catalogue of Microorganisms (GCM) 10K type strain sequencing project: providing services to taxonomists for standard genome sequencing and annotation.</title>
        <authorList>
            <consortium name="The Broad Institute Genomics Platform"/>
            <consortium name="The Broad Institute Genome Sequencing Center for Infectious Disease"/>
            <person name="Wu L."/>
            <person name="Ma J."/>
        </authorList>
    </citation>
    <scope>NUCLEOTIDE SEQUENCE [LARGE SCALE GENOMIC DNA]</scope>
    <source>
        <strain evidence="2">KCTC 42248</strain>
    </source>
</reference>
<protein>
    <submittedName>
        <fullName evidence="1">Uncharacterized protein</fullName>
    </submittedName>
</protein>
<dbReference type="EMBL" id="JBHUMA010000004">
    <property type="protein sequence ID" value="MFD2598205.1"/>
    <property type="molecule type" value="Genomic_DNA"/>
</dbReference>
<gene>
    <name evidence="1" type="ORF">ACFSQ3_04505</name>
</gene>
<sequence length="41" mass="4828">MMPYKRLHLMGQYGFRKKNEVLEGMSEEMVKFLSVNGVHVI</sequence>